<evidence type="ECO:0000313" key="3">
    <source>
        <dbReference type="EMBL" id="CAE0419614.1"/>
    </source>
</evidence>
<dbReference type="GO" id="GO:0005509">
    <property type="term" value="F:calcium ion binding"/>
    <property type="evidence" value="ECO:0007669"/>
    <property type="project" value="InterPro"/>
</dbReference>
<accession>A0A7S3LHA6</accession>
<feature type="domain" description="EF-hand" evidence="2">
    <location>
        <begin position="315"/>
        <end position="350"/>
    </location>
</feature>
<organism evidence="3">
    <name type="scientific">Amphora coffeiformis</name>
    <dbReference type="NCBI Taxonomy" id="265554"/>
    <lineage>
        <taxon>Eukaryota</taxon>
        <taxon>Sar</taxon>
        <taxon>Stramenopiles</taxon>
        <taxon>Ochrophyta</taxon>
        <taxon>Bacillariophyta</taxon>
        <taxon>Bacillariophyceae</taxon>
        <taxon>Bacillariophycidae</taxon>
        <taxon>Thalassiophysales</taxon>
        <taxon>Catenulaceae</taxon>
        <taxon>Amphora</taxon>
    </lineage>
</organism>
<evidence type="ECO:0000256" key="1">
    <source>
        <dbReference type="SAM" id="MobiDB-lite"/>
    </source>
</evidence>
<dbReference type="PROSITE" id="PS50222">
    <property type="entry name" value="EF_HAND_2"/>
    <property type="match status" value="1"/>
</dbReference>
<evidence type="ECO:0000259" key="2">
    <source>
        <dbReference type="PROSITE" id="PS50222"/>
    </source>
</evidence>
<dbReference type="InterPro" id="IPR002048">
    <property type="entry name" value="EF_hand_dom"/>
</dbReference>
<dbReference type="AlphaFoldDB" id="A0A7S3LHA6"/>
<dbReference type="EMBL" id="HBIM01022084">
    <property type="protein sequence ID" value="CAE0419614.1"/>
    <property type="molecule type" value="Transcribed_RNA"/>
</dbReference>
<dbReference type="InterPro" id="IPR018247">
    <property type="entry name" value="EF_Hand_1_Ca_BS"/>
</dbReference>
<protein>
    <recommendedName>
        <fullName evidence="2">EF-hand domain-containing protein</fullName>
    </recommendedName>
</protein>
<feature type="compositionally biased region" description="Polar residues" evidence="1">
    <location>
        <begin position="65"/>
        <end position="77"/>
    </location>
</feature>
<dbReference type="PROSITE" id="PS00018">
    <property type="entry name" value="EF_HAND_1"/>
    <property type="match status" value="1"/>
</dbReference>
<name>A0A7S3LHA6_9STRA</name>
<reference evidence="3" key="1">
    <citation type="submission" date="2021-01" db="EMBL/GenBank/DDBJ databases">
        <authorList>
            <person name="Corre E."/>
            <person name="Pelletier E."/>
            <person name="Niang G."/>
            <person name="Scheremetjew M."/>
            <person name="Finn R."/>
            <person name="Kale V."/>
            <person name="Holt S."/>
            <person name="Cochrane G."/>
            <person name="Meng A."/>
            <person name="Brown T."/>
            <person name="Cohen L."/>
        </authorList>
    </citation>
    <scope>NUCLEOTIDE SEQUENCE</scope>
    <source>
        <strain evidence="3">CCMP127</strain>
    </source>
</reference>
<feature type="region of interest" description="Disordered" evidence="1">
    <location>
        <begin position="54"/>
        <end position="77"/>
    </location>
</feature>
<sequence length="523" mass="58745">MHAMYSLRQTGRIAVRARNALPRNLMPILQSPIVVTSSSLVRCFSDRLMGYSPMAPTGPVPQPPGQSTTAAPSSIPTAQDVTTAGGVWAPTSAKRDKITELKAELAEVAEKVKPIGPFPATLDDLATPVQKLDLWLVDGLDSIARKADVESLVDDTTATDDDPIYSQIKEWMTLLYKEKDDLLMQHQCEDYLRRFQREIERHLAWQATQHGETPILQDVRDYIDISGPMQLLEKTPSELLLSSTPPNLAVAVRRYRLLLAQAASQVLLDNWKSITTVSSHDIDRAAVDGITLEAQDATLPLAKVEALLDSYLLGNAATRVEAWWDLVDRDHDGLLQESEMNSVCELAVQPVGQALQKLLQEALQAHPMTLPPSADATVPVPSGWRQRRREAKAQRQFTKMFAKTAKNHFQDEVEMSHRLRCIYQWANKTHQDNAIKSVLVDEIAWTGRKRYVELPPKISLPEFREVQQEHFTHLDRVASEYLKSFREDLLIVQGKGRQRAELYRDCALFMAAVCGVDYVIISL</sequence>
<proteinExistence type="predicted"/>
<gene>
    <name evidence="3" type="ORF">ACOF00016_LOCUS16429</name>
</gene>